<organism evidence="2 3">
    <name type="scientific">Porcincola intestinalis</name>
    <dbReference type="NCBI Taxonomy" id="2606632"/>
    <lineage>
        <taxon>Bacteria</taxon>
        <taxon>Bacillati</taxon>
        <taxon>Bacillota</taxon>
        <taxon>Clostridia</taxon>
        <taxon>Lachnospirales</taxon>
        <taxon>Lachnospiraceae</taxon>
        <taxon>Porcincola</taxon>
    </lineage>
</organism>
<feature type="region of interest" description="Disordered" evidence="1">
    <location>
        <begin position="1"/>
        <end position="21"/>
    </location>
</feature>
<dbReference type="Pfam" id="PF14202">
    <property type="entry name" value="TnpW"/>
    <property type="match status" value="1"/>
</dbReference>
<evidence type="ECO:0000256" key="1">
    <source>
        <dbReference type="SAM" id="MobiDB-lite"/>
    </source>
</evidence>
<dbReference type="AlphaFoldDB" id="A0A6L5X3R0"/>
<reference evidence="2 3" key="1">
    <citation type="submission" date="2019-08" db="EMBL/GenBank/DDBJ databases">
        <title>In-depth cultivation of the pig gut microbiome towards novel bacterial diversity and tailored functional studies.</title>
        <authorList>
            <person name="Wylensek D."/>
            <person name="Hitch T.C.A."/>
            <person name="Clavel T."/>
        </authorList>
    </citation>
    <scope>NUCLEOTIDE SEQUENCE [LARGE SCALE GENOMIC DNA]</scope>
    <source>
        <strain evidence="2 3">Oil+RF-744-WCA-WT-11</strain>
    </source>
</reference>
<comment type="caution">
    <text evidence="2">The sequence shown here is derived from an EMBL/GenBank/DDBJ whole genome shotgun (WGS) entry which is preliminary data.</text>
</comment>
<accession>A0A6L5X3R0</accession>
<evidence type="ECO:0000313" key="2">
    <source>
        <dbReference type="EMBL" id="MSS15029.1"/>
    </source>
</evidence>
<name>A0A6L5X3R0_9FIRM</name>
<dbReference type="EMBL" id="VULZ01000008">
    <property type="protein sequence ID" value="MSS15029.1"/>
    <property type="molecule type" value="Genomic_DNA"/>
</dbReference>
<dbReference type="Proteomes" id="UP000481852">
    <property type="component" value="Unassembled WGS sequence"/>
</dbReference>
<gene>
    <name evidence="2" type="ORF">FYJ35_08235</name>
</gene>
<evidence type="ECO:0000313" key="3">
    <source>
        <dbReference type="Proteomes" id="UP000481852"/>
    </source>
</evidence>
<proteinExistence type="predicted"/>
<protein>
    <submittedName>
        <fullName evidence="2">Uncharacterized protein</fullName>
    </submittedName>
</protein>
<sequence>MTEKPETPVAGEQTASRKPDGVLTTKMEGKTFITEIYFDHDSKDTFQDKMVKVICSEQTE</sequence>
<dbReference type="RefSeq" id="WP_154525468.1">
    <property type="nucleotide sequence ID" value="NZ_VULZ01000008.1"/>
</dbReference>
<keyword evidence="3" id="KW-1185">Reference proteome</keyword>
<dbReference type="InterPro" id="IPR026990">
    <property type="entry name" value="TnpW"/>
</dbReference>